<evidence type="ECO:0000256" key="5">
    <source>
        <dbReference type="ARBA" id="ARBA00023277"/>
    </source>
</evidence>
<comment type="caution">
    <text evidence="9">The sequence shown here is derived from an EMBL/GenBank/DDBJ whole genome shotgun (WGS) entry which is preliminary data.</text>
</comment>
<proteinExistence type="inferred from homology"/>
<name>A0ABS8G0M8_9FIRM</name>
<keyword evidence="3" id="KW-0464">Manganese</keyword>
<dbReference type="RefSeq" id="WP_227708732.1">
    <property type="nucleotide sequence ID" value="NZ_JAJEQX010000034.1"/>
</dbReference>
<sequence>MKKEVYEEIRKRALAYYDKADIVLTPSERENVEVADFGLDDIEKIGLILVTYVNTERCCAKEMVLFPGMICPEHTHAPIPEKGYPGKEETFRCRYGSVYLYVEGEETKDKKGSVPEGYEGTYTVFHEIVLHAGEQYTMQPDTKHWFQAGPEGAVISEFSTPSFDEYDIFTDTNISRLPVIE</sequence>
<evidence type="ECO:0000256" key="4">
    <source>
        <dbReference type="ARBA" id="ARBA00023235"/>
    </source>
</evidence>
<evidence type="ECO:0000256" key="7">
    <source>
        <dbReference type="ARBA" id="ARBA00044951"/>
    </source>
</evidence>
<accession>A0ABS8G0M8</accession>
<comment type="cofactor">
    <cofactor evidence="1">
        <name>Mn(2+)</name>
        <dbReference type="ChEBI" id="CHEBI:29035"/>
    </cofactor>
</comment>
<keyword evidence="5" id="KW-0119">Carbohydrate metabolism</keyword>
<keyword evidence="2" id="KW-0479">Metal-binding</keyword>
<dbReference type="EMBL" id="JAJEQX010000034">
    <property type="protein sequence ID" value="MCC2255751.1"/>
    <property type="molecule type" value="Genomic_DNA"/>
</dbReference>
<dbReference type="Pfam" id="PF07385">
    <property type="entry name" value="Lyx_isomer"/>
    <property type="match status" value="1"/>
</dbReference>
<comment type="catalytic activity">
    <reaction evidence="6">
        <text>D-lyxose = D-xylulose</text>
        <dbReference type="Rhea" id="RHEA:14201"/>
        <dbReference type="ChEBI" id="CHEBI:16789"/>
        <dbReference type="ChEBI" id="CHEBI:17140"/>
        <dbReference type="EC" id="5.3.1.15"/>
    </reaction>
</comment>
<evidence type="ECO:0000256" key="6">
    <source>
        <dbReference type="ARBA" id="ARBA00044907"/>
    </source>
</evidence>
<gene>
    <name evidence="9" type="ORF">LKD70_15255</name>
</gene>
<dbReference type="Proteomes" id="UP001198151">
    <property type="component" value="Unassembled WGS sequence"/>
</dbReference>
<evidence type="ECO:0000256" key="8">
    <source>
        <dbReference type="ARBA" id="ARBA00044972"/>
    </source>
</evidence>
<dbReference type="InterPro" id="IPR010864">
    <property type="entry name" value="D-lyxose_isomer"/>
</dbReference>
<reference evidence="9 10" key="1">
    <citation type="submission" date="2021-10" db="EMBL/GenBank/DDBJ databases">
        <title>Anaerobic single-cell dispensing facilitates the cultivation of human gut bacteria.</title>
        <authorList>
            <person name="Afrizal A."/>
        </authorList>
    </citation>
    <scope>NUCLEOTIDE SEQUENCE [LARGE SCALE GENOMIC DNA]</scope>
    <source>
        <strain evidence="9 10">CLA-AA-H200</strain>
    </source>
</reference>
<dbReference type="InterPro" id="IPR011051">
    <property type="entry name" value="RmlC_Cupin_sf"/>
</dbReference>
<keyword evidence="4 9" id="KW-0413">Isomerase</keyword>
<dbReference type="Gene3D" id="2.60.120.10">
    <property type="entry name" value="Jelly Rolls"/>
    <property type="match status" value="1"/>
</dbReference>
<evidence type="ECO:0000313" key="10">
    <source>
        <dbReference type="Proteomes" id="UP001198151"/>
    </source>
</evidence>
<protein>
    <recommendedName>
        <fullName evidence="8">D-lyxose ketol-isomerase</fullName>
        <ecNumber evidence="8">5.3.1.15</ecNumber>
    </recommendedName>
</protein>
<dbReference type="EC" id="5.3.1.15" evidence="8"/>
<evidence type="ECO:0000256" key="1">
    <source>
        <dbReference type="ARBA" id="ARBA00001936"/>
    </source>
</evidence>
<keyword evidence="10" id="KW-1185">Reference proteome</keyword>
<comment type="similarity">
    <text evidence="7">Belongs to the D-lyxose ketol-isomerase family.</text>
</comment>
<dbReference type="InterPro" id="IPR014710">
    <property type="entry name" value="RmlC-like_jellyroll"/>
</dbReference>
<dbReference type="SUPFAM" id="SSF51182">
    <property type="entry name" value="RmlC-like cupins"/>
    <property type="match status" value="1"/>
</dbReference>
<dbReference type="GO" id="GO:0016853">
    <property type="term" value="F:isomerase activity"/>
    <property type="evidence" value="ECO:0007669"/>
    <property type="project" value="UniProtKB-KW"/>
</dbReference>
<evidence type="ECO:0000256" key="2">
    <source>
        <dbReference type="ARBA" id="ARBA00022723"/>
    </source>
</evidence>
<organism evidence="9 10">
    <name type="scientific">Ruminococcus turbiniformis</name>
    <dbReference type="NCBI Taxonomy" id="2881258"/>
    <lineage>
        <taxon>Bacteria</taxon>
        <taxon>Bacillati</taxon>
        <taxon>Bacillota</taxon>
        <taxon>Clostridia</taxon>
        <taxon>Eubacteriales</taxon>
        <taxon>Oscillospiraceae</taxon>
        <taxon>Ruminococcus</taxon>
    </lineage>
</organism>
<evidence type="ECO:0000313" key="9">
    <source>
        <dbReference type="EMBL" id="MCC2255751.1"/>
    </source>
</evidence>
<dbReference type="CDD" id="cd20308">
    <property type="entry name" value="cupin_YdaE"/>
    <property type="match status" value="1"/>
</dbReference>
<evidence type="ECO:0000256" key="3">
    <source>
        <dbReference type="ARBA" id="ARBA00023211"/>
    </source>
</evidence>